<comment type="caution">
    <text evidence="1">The sequence shown here is derived from an EMBL/GenBank/DDBJ whole genome shotgun (WGS) entry which is preliminary data.</text>
</comment>
<keyword evidence="2" id="KW-1185">Reference proteome</keyword>
<protein>
    <recommendedName>
        <fullName evidence="3">Subtilisin</fullName>
    </recommendedName>
</protein>
<organism evidence="1 2">
    <name type="scientific">Quercus suber</name>
    <name type="common">Cork oak</name>
    <dbReference type="NCBI Taxonomy" id="58331"/>
    <lineage>
        <taxon>Eukaryota</taxon>
        <taxon>Viridiplantae</taxon>
        <taxon>Streptophyta</taxon>
        <taxon>Embryophyta</taxon>
        <taxon>Tracheophyta</taxon>
        <taxon>Spermatophyta</taxon>
        <taxon>Magnoliopsida</taxon>
        <taxon>eudicotyledons</taxon>
        <taxon>Gunneridae</taxon>
        <taxon>Pentapetalae</taxon>
        <taxon>rosids</taxon>
        <taxon>fabids</taxon>
        <taxon>Fagales</taxon>
        <taxon>Fagaceae</taxon>
        <taxon>Quercus</taxon>
    </lineage>
</organism>
<proteinExistence type="predicted"/>
<name>A0AAW0M5S5_QUESU</name>
<evidence type="ECO:0008006" key="3">
    <source>
        <dbReference type="Google" id="ProtNLM"/>
    </source>
</evidence>
<dbReference type="AlphaFoldDB" id="A0AAW0M5S5"/>
<evidence type="ECO:0000313" key="1">
    <source>
        <dbReference type="EMBL" id="KAK7858834.1"/>
    </source>
</evidence>
<dbReference type="EMBL" id="PKMF04000016">
    <property type="protein sequence ID" value="KAK7858834.1"/>
    <property type="molecule type" value="Genomic_DNA"/>
</dbReference>
<evidence type="ECO:0000313" key="2">
    <source>
        <dbReference type="Proteomes" id="UP000237347"/>
    </source>
</evidence>
<sequence>MSYFGIWVEQTPAWVHKEPFNSFLNQVVNIPSVRPEHESNASVVEDTVHHLHTTRSWNLWEIVVSFFSKDNRHDVIVGHLDGGNKLIGSQCYHDGFLDQIGPPESFGTVYRPPCNDFGHDTHTTSKAV</sequence>
<gene>
    <name evidence="1" type="ORF">CFP56_009613</name>
</gene>
<reference evidence="1 2" key="1">
    <citation type="journal article" date="2018" name="Sci. Data">
        <title>The draft genome sequence of cork oak.</title>
        <authorList>
            <person name="Ramos A.M."/>
            <person name="Usie A."/>
            <person name="Barbosa P."/>
            <person name="Barros P.M."/>
            <person name="Capote T."/>
            <person name="Chaves I."/>
            <person name="Simoes F."/>
            <person name="Abreu I."/>
            <person name="Carrasquinho I."/>
            <person name="Faro C."/>
            <person name="Guimaraes J.B."/>
            <person name="Mendonca D."/>
            <person name="Nobrega F."/>
            <person name="Rodrigues L."/>
            <person name="Saibo N.J.M."/>
            <person name="Varela M.C."/>
            <person name="Egas C."/>
            <person name="Matos J."/>
            <person name="Miguel C.M."/>
            <person name="Oliveira M.M."/>
            <person name="Ricardo C.P."/>
            <person name="Goncalves S."/>
        </authorList>
    </citation>
    <scope>NUCLEOTIDE SEQUENCE [LARGE SCALE GENOMIC DNA]</scope>
    <source>
        <strain evidence="2">cv. HL8</strain>
    </source>
</reference>
<accession>A0AAW0M5S5</accession>
<dbReference type="Proteomes" id="UP000237347">
    <property type="component" value="Unassembled WGS sequence"/>
</dbReference>